<dbReference type="OrthoDB" id="10253115at2759"/>
<dbReference type="InterPro" id="IPR045851">
    <property type="entry name" value="AMP-bd_C_sf"/>
</dbReference>
<reference evidence="3" key="1">
    <citation type="submission" date="2018-11" db="EMBL/GenBank/DDBJ databases">
        <authorList>
            <person name="Alioto T."/>
            <person name="Alioto T."/>
        </authorList>
    </citation>
    <scope>NUCLEOTIDE SEQUENCE</scope>
</reference>
<dbReference type="EMBL" id="UYJE01003035">
    <property type="protein sequence ID" value="VDI15962.1"/>
    <property type="molecule type" value="Genomic_DNA"/>
</dbReference>
<dbReference type="Pfam" id="PF13193">
    <property type="entry name" value="AMP-binding_C"/>
    <property type="match status" value="1"/>
</dbReference>
<dbReference type="SUPFAM" id="SSF56801">
    <property type="entry name" value="Acetyl-CoA synthetase-like"/>
    <property type="match status" value="1"/>
</dbReference>
<evidence type="ECO:0000259" key="1">
    <source>
        <dbReference type="Pfam" id="PF00501"/>
    </source>
</evidence>
<dbReference type="InterPro" id="IPR020845">
    <property type="entry name" value="AMP-binding_CS"/>
</dbReference>
<dbReference type="PANTHER" id="PTHR42814:SF3">
    <property type="entry name" value="BETA-N-ACETYLHEXOSAMINIDASE"/>
    <property type="match status" value="1"/>
</dbReference>
<comment type="caution">
    <text evidence="3">The sequence shown here is derived from an EMBL/GenBank/DDBJ whole genome shotgun (WGS) entry which is preliminary data.</text>
</comment>
<dbReference type="InterPro" id="IPR025110">
    <property type="entry name" value="AMP-bd_C"/>
</dbReference>
<dbReference type="EC" id="6.2.1.-" evidence="3"/>
<evidence type="ECO:0000313" key="3">
    <source>
        <dbReference type="EMBL" id="VDI15962.1"/>
    </source>
</evidence>
<feature type="domain" description="AMP-dependent synthetase/ligase" evidence="1">
    <location>
        <begin position="29"/>
        <end position="416"/>
    </location>
</feature>
<dbReference type="AlphaFoldDB" id="A0A8B6D9G1"/>
<sequence length="564" mass="62947">MDNFSLSYDQLPMTEPYMYCTIPDRLQYYATDTPNKAAFIIHSKSGSREVITCKDLYQQSQTFAKGLVHLGIKKNDTIGLSFPNSKEWLVSTFGILMAGAVPLHMAFKYKYGRDIIPVLQIPGNCKAILMANEKDNSIRDFLDNILTRSETETKKMELKKERLIPSLKFVALDNSITGFEDCCTISDILITGTKYQNINLPFLDPDDIAAFLLTSGSTGISKLVPKTHLQMLEVGQGFVAALNMESCDVYFSDRLFDWGAGYPCIFLVCGATHVTSSDQFTLQSISEICNFTIKIIKQDNCTVCQILPAFAMEILKRDKNEISPRVLATGGVPVPKQCAQVVPRLCKEFICIYGTTEMGGVSVKRSQAASDFSDYNIGNPWPGVEMKVVDTEGKTMPRNEVGELFVRNRFAFGGYHRNPDKTNKVLGTDGWYKTDDIAFMNENGDFTVTGRCSDIILCHAELISPSYIEDEIKIHPAVAEVCVVPVSDPVCFQKVCACIVLRKGSLLSEDELILYLSAGANSQIKYLENSRIYLFFESFPKTAVGKIFRRGVKEEAEQRVNGKQ</sequence>
<evidence type="ECO:0000259" key="2">
    <source>
        <dbReference type="Pfam" id="PF13193"/>
    </source>
</evidence>
<keyword evidence="3" id="KW-0436">Ligase</keyword>
<dbReference type="PROSITE" id="PS00455">
    <property type="entry name" value="AMP_BINDING"/>
    <property type="match status" value="1"/>
</dbReference>
<gene>
    <name evidence="3" type="ORF">MGAL_10B076366</name>
</gene>
<protein>
    <submittedName>
        <fullName evidence="3">Fatty-acyl-CoA synthase</fullName>
        <ecNumber evidence="3">6.2.1.-</ecNumber>
    </submittedName>
</protein>
<dbReference type="Pfam" id="PF00501">
    <property type="entry name" value="AMP-binding"/>
    <property type="match status" value="1"/>
</dbReference>
<feature type="domain" description="AMP-binding enzyme C-terminal" evidence="2">
    <location>
        <begin position="468"/>
        <end position="546"/>
    </location>
</feature>
<organism evidence="3 4">
    <name type="scientific">Mytilus galloprovincialis</name>
    <name type="common">Mediterranean mussel</name>
    <dbReference type="NCBI Taxonomy" id="29158"/>
    <lineage>
        <taxon>Eukaryota</taxon>
        <taxon>Metazoa</taxon>
        <taxon>Spiralia</taxon>
        <taxon>Lophotrochozoa</taxon>
        <taxon>Mollusca</taxon>
        <taxon>Bivalvia</taxon>
        <taxon>Autobranchia</taxon>
        <taxon>Pteriomorphia</taxon>
        <taxon>Mytilida</taxon>
        <taxon>Mytiloidea</taxon>
        <taxon>Mytilidae</taxon>
        <taxon>Mytilinae</taxon>
        <taxon>Mytilus</taxon>
    </lineage>
</organism>
<dbReference type="GO" id="GO:0016874">
    <property type="term" value="F:ligase activity"/>
    <property type="evidence" value="ECO:0007669"/>
    <property type="project" value="UniProtKB-KW"/>
</dbReference>
<dbReference type="InterPro" id="IPR000873">
    <property type="entry name" value="AMP-dep_synth/lig_dom"/>
</dbReference>
<dbReference type="Gene3D" id="3.40.50.12780">
    <property type="entry name" value="N-terminal domain of ligase-like"/>
    <property type="match status" value="1"/>
</dbReference>
<name>A0A8B6D9G1_MYTGA</name>
<dbReference type="PANTHER" id="PTHR42814">
    <property type="entry name" value="AMP-BINDING DOMAIN-CONTAINING PROTEIN"/>
    <property type="match status" value="1"/>
</dbReference>
<evidence type="ECO:0000313" key="4">
    <source>
        <dbReference type="Proteomes" id="UP000596742"/>
    </source>
</evidence>
<dbReference type="Gene3D" id="3.30.300.30">
    <property type="match status" value="1"/>
</dbReference>
<proteinExistence type="predicted"/>
<accession>A0A8B6D9G1</accession>
<keyword evidence="4" id="KW-1185">Reference proteome</keyword>
<dbReference type="InterPro" id="IPR042099">
    <property type="entry name" value="ANL_N_sf"/>
</dbReference>
<dbReference type="Proteomes" id="UP000596742">
    <property type="component" value="Unassembled WGS sequence"/>
</dbReference>